<keyword evidence="2" id="KW-1185">Reference proteome</keyword>
<dbReference type="EMBL" id="BPVZ01000005">
    <property type="protein sequence ID" value="GKU91480.1"/>
    <property type="molecule type" value="Genomic_DNA"/>
</dbReference>
<sequence>MAMVSNTRSQEQAKFKAEIRGLISNTQRDFLELQRHTEEQFKKNDEHYGDHMKMAINPWVQEQIQKECEFDEVEENFLRILSWNDLVSHQETTKVSTNCDLPLNAEFKDLSEENFSIPNNNEYGNEFRGGISNEKVQKVCNEVNLVDEQMTSRLCIDTIELGVEKFCFLGFDVHEAALEGEQIEVQSKKVEKSGL</sequence>
<proteinExistence type="predicted"/>
<comment type="caution">
    <text evidence="1">The sequence shown here is derived from an EMBL/GenBank/DDBJ whole genome shotgun (WGS) entry which is preliminary data.</text>
</comment>
<evidence type="ECO:0000313" key="1">
    <source>
        <dbReference type="EMBL" id="GKU91480.1"/>
    </source>
</evidence>
<organism evidence="1 2">
    <name type="scientific">Rubroshorea leprosula</name>
    <dbReference type="NCBI Taxonomy" id="152421"/>
    <lineage>
        <taxon>Eukaryota</taxon>
        <taxon>Viridiplantae</taxon>
        <taxon>Streptophyta</taxon>
        <taxon>Embryophyta</taxon>
        <taxon>Tracheophyta</taxon>
        <taxon>Spermatophyta</taxon>
        <taxon>Magnoliopsida</taxon>
        <taxon>eudicotyledons</taxon>
        <taxon>Gunneridae</taxon>
        <taxon>Pentapetalae</taxon>
        <taxon>rosids</taxon>
        <taxon>malvids</taxon>
        <taxon>Malvales</taxon>
        <taxon>Dipterocarpaceae</taxon>
        <taxon>Rubroshorea</taxon>
    </lineage>
</organism>
<reference evidence="1 2" key="1">
    <citation type="journal article" date="2021" name="Commun. Biol.">
        <title>The genome of Shorea leprosula (Dipterocarpaceae) highlights the ecological relevance of drought in aseasonal tropical rainforests.</title>
        <authorList>
            <person name="Ng K.K.S."/>
            <person name="Kobayashi M.J."/>
            <person name="Fawcett J.A."/>
            <person name="Hatakeyama M."/>
            <person name="Paape T."/>
            <person name="Ng C.H."/>
            <person name="Ang C.C."/>
            <person name="Tnah L.H."/>
            <person name="Lee C.T."/>
            <person name="Nishiyama T."/>
            <person name="Sese J."/>
            <person name="O'Brien M.J."/>
            <person name="Copetti D."/>
            <person name="Mohd Noor M.I."/>
            <person name="Ong R.C."/>
            <person name="Putra M."/>
            <person name="Sireger I.Z."/>
            <person name="Indrioko S."/>
            <person name="Kosugi Y."/>
            <person name="Izuno A."/>
            <person name="Isagi Y."/>
            <person name="Lee S.L."/>
            <person name="Shimizu K.K."/>
        </authorList>
    </citation>
    <scope>NUCLEOTIDE SEQUENCE [LARGE SCALE GENOMIC DNA]</scope>
    <source>
        <strain evidence="1">214</strain>
    </source>
</reference>
<name>A0AAV5I2G3_9ROSI</name>
<gene>
    <name evidence="1" type="ORF">SLEP1_g5347</name>
</gene>
<dbReference type="AlphaFoldDB" id="A0AAV5I2G3"/>
<accession>A0AAV5I2G3</accession>
<protein>
    <submittedName>
        <fullName evidence="1">Uncharacterized protein</fullName>
    </submittedName>
</protein>
<evidence type="ECO:0000313" key="2">
    <source>
        <dbReference type="Proteomes" id="UP001054252"/>
    </source>
</evidence>
<dbReference type="Proteomes" id="UP001054252">
    <property type="component" value="Unassembled WGS sequence"/>
</dbReference>